<dbReference type="InterPro" id="IPR001584">
    <property type="entry name" value="Integrase_cat-core"/>
</dbReference>
<dbReference type="Pfam" id="PF00665">
    <property type="entry name" value="rve"/>
    <property type="match status" value="1"/>
</dbReference>
<dbReference type="GO" id="GO:0015074">
    <property type="term" value="P:DNA integration"/>
    <property type="evidence" value="ECO:0007669"/>
    <property type="project" value="InterPro"/>
</dbReference>
<evidence type="ECO:0000313" key="4">
    <source>
        <dbReference type="EMBL" id="KAJ8405278.1"/>
    </source>
</evidence>
<dbReference type="Gene3D" id="3.30.420.10">
    <property type="entry name" value="Ribonuclease H-like superfamily/Ribonuclease H"/>
    <property type="match status" value="1"/>
</dbReference>
<dbReference type="EMBL" id="JAINUG010000049">
    <property type="protein sequence ID" value="KAJ8405278.1"/>
    <property type="molecule type" value="Genomic_DNA"/>
</dbReference>
<dbReference type="GO" id="GO:0003676">
    <property type="term" value="F:nucleic acid binding"/>
    <property type="evidence" value="ECO:0007669"/>
    <property type="project" value="InterPro"/>
</dbReference>
<dbReference type="Pfam" id="PF17921">
    <property type="entry name" value="Integrase_H2C2"/>
    <property type="match status" value="1"/>
</dbReference>
<evidence type="ECO:0000313" key="5">
    <source>
        <dbReference type="Proteomes" id="UP001221898"/>
    </source>
</evidence>
<accession>A0AAD7SMN4</accession>
<feature type="domain" description="Integrase catalytic" evidence="3">
    <location>
        <begin position="396"/>
        <end position="554"/>
    </location>
</feature>
<reference evidence="4" key="1">
    <citation type="journal article" date="2023" name="Science">
        <title>Genome structures resolve the early diversification of teleost fishes.</title>
        <authorList>
            <person name="Parey E."/>
            <person name="Louis A."/>
            <person name="Montfort J."/>
            <person name="Bouchez O."/>
            <person name="Roques C."/>
            <person name="Iampietro C."/>
            <person name="Lluch J."/>
            <person name="Castinel A."/>
            <person name="Donnadieu C."/>
            <person name="Desvignes T."/>
            <person name="Floi Bucao C."/>
            <person name="Jouanno E."/>
            <person name="Wen M."/>
            <person name="Mejri S."/>
            <person name="Dirks R."/>
            <person name="Jansen H."/>
            <person name="Henkel C."/>
            <person name="Chen W.J."/>
            <person name="Zahm M."/>
            <person name="Cabau C."/>
            <person name="Klopp C."/>
            <person name="Thompson A.W."/>
            <person name="Robinson-Rechavi M."/>
            <person name="Braasch I."/>
            <person name="Lecointre G."/>
            <person name="Bobe J."/>
            <person name="Postlethwait J.H."/>
            <person name="Berthelot C."/>
            <person name="Roest Crollius H."/>
            <person name="Guiguen Y."/>
        </authorList>
    </citation>
    <scope>NUCLEOTIDE SEQUENCE</scope>
    <source>
        <strain evidence="4">NC1722</strain>
    </source>
</reference>
<dbReference type="PROSITE" id="PS50994">
    <property type="entry name" value="INTEGRASE"/>
    <property type="match status" value="1"/>
</dbReference>
<proteinExistence type="predicted"/>
<gene>
    <name evidence="4" type="ORF">AAFF_G00322690</name>
</gene>
<comment type="caution">
    <text evidence="4">The sequence shown here is derived from an EMBL/GenBank/DDBJ whole genome shotgun (WGS) entry which is preliminary data.</text>
</comment>
<name>A0AAD7SMN4_9TELE</name>
<dbReference type="InterPro" id="IPR041588">
    <property type="entry name" value="Integrase_H2C2"/>
</dbReference>
<dbReference type="InterPro" id="IPR050951">
    <property type="entry name" value="Retrovirus_Pol_polyprotein"/>
</dbReference>
<dbReference type="PANTHER" id="PTHR37984:SF15">
    <property type="entry name" value="INTEGRASE CATALYTIC DOMAIN-CONTAINING PROTEIN"/>
    <property type="match status" value="1"/>
</dbReference>
<dbReference type="FunFam" id="3.30.420.10:FF:000032">
    <property type="entry name" value="Retrovirus-related Pol polyprotein from transposon 297-like Protein"/>
    <property type="match status" value="1"/>
</dbReference>
<organism evidence="4 5">
    <name type="scientific">Aldrovandia affinis</name>
    <dbReference type="NCBI Taxonomy" id="143900"/>
    <lineage>
        <taxon>Eukaryota</taxon>
        <taxon>Metazoa</taxon>
        <taxon>Chordata</taxon>
        <taxon>Craniata</taxon>
        <taxon>Vertebrata</taxon>
        <taxon>Euteleostomi</taxon>
        <taxon>Actinopterygii</taxon>
        <taxon>Neopterygii</taxon>
        <taxon>Teleostei</taxon>
        <taxon>Notacanthiformes</taxon>
        <taxon>Halosauridae</taxon>
        <taxon>Aldrovandia</taxon>
    </lineage>
</organism>
<dbReference type="SUPFAM" id="SSF53098">
    <property type="entry name" value="Ribonuclease H-like"/>
    <property type="match status" value="1"/>
</dbReference>
<dbReference type="Proteomes" id="UP001221898">
    <property type="component" value="Unassembled WGS sequence"/>
</dbReference>
<evidence type="ECO:0000256" key="1">
    <source>
        <dbReference type="ARBA" id="ARBA00039658"/>
    </source>
</evidence>
<evidence type="ECO:0000256" key="2">
    <source>
        <dbReference type="SAM" id="MobiDB-lite"/>
    </source>
</evidence>
<evidence type="ECO:0000259" key="3">
    <source>
        <dbReference type="PROSITE" id="PS50994"/>
    </source>
</evidence>
<dbReference type="AlphaFoldDB" id="A0AAD7SMN4"/>
<dbReference type="Gene3D" id="1.10.340.70">
    <property type="match status" value="1"/>
</dbReference>
<sequence>MHQPLAHQAKQEPLGLQPRQRVTMALVTQHLREFKQAGTEWVSALSQCQQRERLLETGRVGEAVSLPGSAIRIPAGSLRFVQATCNQGPALSTVLLEPLSYGEGNLPTNLLISSALLSVSRGAVNVPVVNVGEEDQWLKPRTVLGTLHLADVHSSSQTVQAEEQTQEEGRRVVFIRSMVAESPPPSTISGLDELKWPDLSPHEITTAKTLLSKYTLPGIAVPPQVADHHLQRPSGKPEFTAHTMAVDAAPVRTQADLQALQATDPAIKAFLPYWRRGRPPNGAERVREPPQVLGLSREWKRIREKHGVLYREIRIPPSREAVHQLLLPKVLQAEVLTSLHDNHGHQGAERTTGLVRERCYWSNMRSDIDRWCKECERCVVAKAVQPSVRTTTGHLMAYKPLEVIAIDFATLERASDGRENILVVTDVFSKFSQAYPTSDQKAHTVVKILTEKWFYTYGVPKRIHSDQGRNFEGELLKRLCQLYGVVKSRTTPYHPEGNGQCERFNRTIFDLLRSLPEEKKRKWPQVLPQLLFAYNTTAHQSTGHSPYELMFGQKPQLPVDLLLGQAEEEQMATTLEDWVTRHQEHLASVYVNARRYLEAAATSREHRQPEPNAPILLAGTLVYKKNHGPGRRKIQDMWESTVYQVVECLDKAGSVYKIQSRDHPDQQKNIHRSELRPITANGVPVSEPLTGLIPVRARDRVLSPEGESDDGHSDDSFLSGVLTPPPNQQGPQQMEPALEPRPQETCPVAAPLPLVEDCPVPPSAPQPSEPMTGLQPGLAAGRRSNRTTAAGPTRYLEQAPESQGPHYDSIWPNDSLVTIFSHCRSESVELHKHPEIEIL</sequence>
<keyword evidence="5" id="KW-1185">Reference proteome</keyword>
<dbReference type="FunFam" id="1.10.340.70:FF:000001">
    <property type="entry name" value="Retrovirus-related Pol polyprotein from transposon gypsy-like Protein"/>
    <property type="match status" value="1"/>
</dbReference>
<protein>
    <recommendedName>
        <fullName evidence="1">Gypsy retrotransposon integrase-like protein 1</fullName>
    </recommendedName>
</protein>
<feature type="region of interest" description="Disordered" evidence="2">
    <location>
        <begin position="702"/>
        <end position="808"/>
    </location>
</feature>
<feature type="compositionally biased region" description="Pro residues" evidence="2">
    <location>
        <begin position="759"/>
        <end position="768"/>
    </location>
</feature>
<dbReference type="PANTHER" id="PTHR37984">
    <property type="entry name" value="PROTEIN CBG26694"/>
    <property type="match status" value="1"/>
</dbReference>
<dbReference type="InterPro" id="IPR012337">
    <property type="entry name" value="RNaseH-like_sf"/>
</dbReference>
<dbReference type="InterPro" id="IPR036397">
    <property type="entry name" value="RNaseH_sf"/>
</dbReference>